<organism evidence="1 2">
    <name type="scientific">Frankia torreyi</name>
    <dbReference type="NCBI Taxonomy" id="1856"/>
    <lineage>
        <taxon>Bacteria</taxon>
        <taxon>Bacillati</taxon>
        <taxon>Actinomycetota</taxon>
        <taxon>Actinomycetes</taxon>
        <taxon>Frankiales</taxon>
        <taxon>Frankiaceae</taxon>
        <taxon>Frankia</taxon>
    </lineage>
</organism>
<name>A0A0D8B7L4_9ACTN</name>
<accession>A0A0D8B7L4</accession>
<dbReference type="PATRIC" id="fig|1502723.3.peg.1046"/>
<dbReference type="EMBL" id="JYFN01000116">
    <property type="protein sequence ID" value="KJE19367.1"/>
    <property type="molecule type" value="Genomic_DNA"/>
</dbReference>
<dbReference type="Proteomes" id="UP000032545">
    <property type="component" value="Unassembled WGS sequence"/>
</dbReference>
<gene>
    <name evidence="1" type="ORF">FF36_06355</name>
</gene>
<protein>
    <submittedName>
        <fullName evidence="1">Uncharacterized protein</fullName>
    </submittedName>
</protein>
<dbReference type="AlphaFoldDB" id="A0A0D8B7L4"/>
<dbReference type="RefSeq" id="WP_044888731.1">
    <property type="nucleotide sequence ID" value="NZ_JYFN01000116.1"/>
</dbReference>
<keyword evidence="2" id="KW-1185">Reference proteome</keyword>
<evidence type="ECO:0000313" key="1">
    <source>
        <dbReference type="EMBL" id="KJE19367.1"/>
    </source>
</evidence>
<reference evidence="2" key="1">
    <citation type="submission" date="2015-02" db="EMBL/GenBank/DDBJ databases">
        <title>Draft Genome of Frankia sp. CpI1-S.</title>
        <authorList>
            <person name="Oshone R.T."/>
            <person name="Ngom M."/>
            <person name="Ghodhbane-Gtari F."/>
            <person name="Gtari M."/>
            <person name="Morris K."/>
            <person name="Thomas K."/>
            <person name="Sen A."/>
            <person name="Tisa L.S."/>
        </authorList>
    </citation>
    <scope>NUCLEOTIDE SEQUENCE [LARGE SCALE GENOMIC DNA]</scope>
    <source>
        <strain evidence="2">CpI1-S</strain>
    </source>
</reference>
<evidence type="ECO:0000313" key="2">
    <source>
        <dbReference type="Proteomes" id="UP000032545"/>
    </source>
</evidence>
<proteinExistence type="predicted"/>
<sequence>MVASALEVLAETLENLGWRISKDLNLEATESAPLDLESWQEAAASLVAYAETCMEVLEQPEVAAALANSAPQAAPDPAARC</sequence>
<comment type="caution">
    <text evidence="1">The sequence shown here is derived from an EMBL/GenBank/DDBJ whole genome shotgun (WGS) entry which is preliminary data.</text>
</comment>
<reference evidence="1 2" key="2">
    <citation type="journal article" date="2016" name="Genome Announc.">
        <title>Permanent Draft Genome Sequences for Two Variants of Frankia sp. Strain CpI1, the First Frankia Strain Isolated from Root Nodules of Comptonia peregrina.</title>
        <authorList>
            <person name="Oshone R."/>
            <person name="Hurst S.G.IV."/>
            <person name="Abebe-Akele F."/>
            <person name="Simpson S."/>
            <person name="Morris K."/>
            <person name="Thomas W.K."/>
            <person name="Tisa L.S."/>
        </authorList>
    </citation>
    <scope>NUCLEOTIDE SEQUENCE [LARGE SCALE GENOMIC DNA]</scope>
    <source>
        <strain evidence="2">CpI1-S</strain>
    </source>
</reference>